<evidence type="ECO:0000313" key="3">
    <source>
        <dbReference type="Proteomes" id="UP000019116"/>
    </source>
</evidence>
<reference evidence="2" key="2">
    <citation type="submission" date="2018-10" db="UniProtKB">
        <authorList>
            <consortium name="EnsemblPlants"/>
        </authorList>
    </citation>
    <scope>IDENTIFICATION</scope>
</reference>
<proteinExistence type="inferred from homology"/>
<name>A0A3B6I3I8_WHEAT</name>
<comment type="subcellular location">
    <subcellularLocation>
        <location evidence="1">Cytoplasm</location>
        <location evidence="1">Cytoskeleton</location>
    </subcellularLocation>
</comment>
<dbReference type="GO" id="GO:0007017">
    <property type="term" value="P:microtubule-based process"/>
    <property type="evidence" value="ECO:0007669"/>
    <property type="project" value="InterPro"/>
</dbReference>
<dbReference type="SUPFAM" id="SSF54648">
    <property type="entry name" value="DLC"/>
    <property type="match status" value="1"/>
</dbReference>
<organism evidence="2">
    <name type="scientific">Triticum aestivum</name>
    <name type="common">Wheat</name>
    <dbReference type="NCBI Taxonomy" id="4565"/>
    <lineage>
        <taxon>Eukaryota</taxon>
        <taxon>Viridiplantae</taxon>
        <taxon>Streptophyta</taxon>
        <taxon>Embryophyta</taxon>
        <taxon>Tracheophyta</taxon>
        <taxon>Spermatophyta</taxon>
        <taxon>Magnoliopsida</taxon>
        <taxon>Liliopsida</taxon>
        <taxon>Poales</taxon>
        <taxon>Poaceae</taxon>
        <taxon>BOP clade</taxon>
        <taxon>Pooideae</taxon>
        <taxon>Triticodae</taxon>
        <taxon>Triticeae</taxon>
        <taxon>Triticinae</taxon>
        <taxon>Triticum</taxon>
    </lineage>
</organism>
<dbReference type="GO" id="GO:0005874">
    <property type="term" value="C:microtubule"/>
    <property type="evidence" value="ECO:0007669"/>
    <property type="project" value="UniProtKB-KW"/>
</dbReference>
<dbReference type="Gramene" id="TraesCS4A02G428300.1">
    <property type="protein sequence ID" value="TraesCS4A02G428300.1.cds1"/>
    <property type="gene ID" value="TraesCS4A02G428300"/>
</dbReference>
<accession>A0A3B6I3I8</accession>
<keyword evidence="1" id="KW-0505">Motor protein</keyword>
<dbReference type="EnsemblPlants" id="TraesCS4A02G428300.1">
    <property type="protein sequence ID" value="TraesCS4A02G428300.1.cds1"/>
    <property type="gene ID" value="TraesCS4A02G428300"/>
</dbReference>
<dbReference type="Gramene" id="TraesCS4A03G1065100.1">
    <property type="protein sequence ID" value="TraesCS4A03G1065100.1.CDS1"/>
    <property type="gene ID" value="TraesCS4A03G1065100"/>
</dbReference>
<dbReference type="Gramene" id="TraesROB_scaffold_069511_01G000100.1">
    <property type="protein sequence ID" value="TraesROB_scaffold_069511_01G000100.1"/>
    <property type="gene ID" value="TraesROB_scaffold_069511_01G000100"/>
</dbReference>
<dbReference type="Gene3D" id="3.30.740.10">
    <property type="entry name" value="Protein Inhibitor Of Neuronal Nitric Oxide Synthase"/>
    <property type="match status" value="1"/>
</dbReference>
<evidence type="ECO:0000256" key="1">
    <source>
        <dbReference type="RuleBase" id="RU365010"/>
    </source>
</evidence>
<dbReference type="Gramene" id="TraesRN4A0101102600.1">
    <property type="protein sequence ID" value="TraesRN4A0101102600.1"/>
    <property type="gene ID" value="TraesRN4A0101102600"/>
</dbReference>
<keyword evidence="1" id="KW-0493">Microtubule</keyword>
<keyword evidence="3" id="KW-1185">Reference proteome</keyword>
<dbReference type="Proteomes" id="UP000019116">
    <property type="component" value="Chromosome 4A"/>
</dbReference>
<keyword evidence="1" id="KW-0243">Dynein</keyword>
<dbReference type="AlphaFoldDB" id="A0A3B6I3I8"/>
<dbReference type="PANTHER" id="PTHR11886">
    <property type="entry name" value="DYNEIN LIGHT CHAIN"/>
    <property type="match status" value="1"/>
</dbReference>
<dbReference type="Pfam" id="PF01221">
    <property type="entry name" value="Dynein_light"/>
    <property type="match status" value="1"/>
</dbReference>
<dbReference type="GO" id="GO:0045505">
    <property type="term" value="F:dynein intermediate chain binding"/>
    <property type="evidence" value="ECO:0000318"/>
    <property type="project" value="GO_Central"/>
</dbReference>
<evidence type="ECO:0000313" key="2">
    <source>
        <dbReference type="EnsemblPlants" id="TraesCS4A02G428300.1.cds1"/>
    </source>
</evidence>
<protein>
    <recommendedName>
        <fullName evidence="1">Dynein light chain</fullName>
    </recommendedName>
</protein>
<dbReference type="SMART" id="SM01375">
    <property type="entry name" value="Dynein_light"/>
    <property type="match status" value="1"/>
</dbReference>
<dbReference type="Gramene" id="TraesCAD_scaffold_027331_01G000100.1">
    <property type="protein sequence ID" value="TraesCAD_scaffold_027331_01G000100.1"/>
    <property type="gene ID" value="TraesCAD_scaffold_027331_01G000100"/>
</dbReference>
<comment type="similarity">
    <text evidence="1">Belongs to the dynein light chain family.</text>
</comment>
<dbReference type="GO" id="GO:0005868">
    <property type="term" value="C:cytoplasmic dynein complex"/>
    <property type="evidence" value="ECO:0000318"/>
    <property type="project" value="GO_Central"/>
</dbReference>
<dbReference type="InterPro" id="IPR001372">
    <property type="entry name" value="Dynein_light_chain_typ-1/2"/>
</dbReference>
<dbReference type="FunFam" id="3.30.740.10:FF:000004">
    <property type="entry name" value="Dynein light chain"/>
    <property type="match status" value="1"/>
</dbReference>
<dbReference type="STRING" id="4565.A0A3B6I3I8"/>
<keyword evidence="1" id="KW-0206">Cytoskeleton</keyword>
<dbReference type="SMR" id="A0A3B6I3I8"/>
<reference evidence="2" key="1">
    <citation type="submission" date="2018-08" db="EMBL/GenBank/DDBJ databases">
        <authorList>
            <person name="Rossello M."/>
        </authorList>
    </citation>
    <scope>NUCLEOTIDE SEQUENCE [LARGE SCALE GENOMIC DNA]</scope>
    <source>
        <strain evidence="2">cv. Chinese Spring</strain>
    </source>
</reference>
<dbReference type="OrthoDB" id="10033309at2759"/>
<dbReference type="InterPro" id="IPR037177">
    <property type="entry name" value="DLC_sf"/>
</dbReference>
<keyword evidence="1" id="KW-0963">Cytoplasm</keyword>
<dbReference type="PANTHER" id="PTHR11886:SF78">
    <property type="entry name" value="DYNEIN LIGHT CHAIN"/>
    <property type="match status" value="1"/>
</dbReference>
<sequence length="134" mass="14572">MLEGKAVVEDTDMPARMQAAATSAASRALDLFDVDDCRAIAGHIKTVRHPSTRPSPHLSIDWFVVAEDPSFPRVQEFDRRYGVGWQCVVGASFGCFFTHSSGTFIYFSLERLTFLLFKAAAVAAAASCDTSGMS</sequence>